<keyword evidence="2" id="KW-1185">Reference proteome</keyword>
<reference evidence="1" key="1">
    <citation type="submission" date="2023-07" db="EMBL/GenBank/DDBJ databases">
        <title>Black Yeasts Isolated from many extreme environments.</title>
        <authorList>
            <person name="Coleine C."/>
            <person name="Stajich J.E."/>
            <person name="Selbmann L."/>
        </authorList>
    </citation>
    <scope>NUCLEOTIDE SEQUENCE</scope>
    <source>
        <strain evidence="1">CCFEE 5714</strain>
    </source>
</reference>
<evidence type="ECO:0000313" key="2">
    <source>
        <dbReference type="Proteomes" id="UP001281147"/>
    </source>
</evidence>
<dbReference type="Proteomes" id="UP001281147">
    <property type="component" value="Unassembled WGS sequence"/>
</dbReference>
<comment type="caution">
    <text evidence="1">The sequence shown here is derived from an EMBL/GenBank/DDBJ whole genome shotgun (WGS) entry which is preliminary data.</text>
</comment>
<name>A0ACC3NVE0_9PEZI</name>
<dbReference type="EMBL" id="JAUTXU010000007">
    <property type="protein sequence ID" value="KAK3723898.1"/>
    <property type="molecule type" value="Genomic_DNA"/>
</dbReference>
<gene>
    <name evidence="1" type="ORF">LTR37_001382</name>
</gene>
<evidence type="ECO:0000313" key="1">
    <source>
        <dbReference type="EMBL" id="KAK3723898.1"/>
    </source>
</evidence>
<proteinExistence type="predicted"/>
<organism evidence="1 2">
    <name type="scientific">Vermiconidia calcicola</name>
    <dbReference type="NCBI Taxonomy" id="1690605"/>
    <lineage>
        <taxon>Eukaryota</taxon>
        <taxon>Fungi</taxon>
        <taxon>Dikarya</taxon>
        <taxon>Ascomycota</taxon>
        <taxon>Pezizomycotina</taxon>
        <taxon>Dothideomycetes</taxon>
        <taxon>Dothideomycetidae</taxon>
        <taxon>Mycosphaerellales</taxon>
        <taxon>Extremaceae</taxon>
        <taxon>Vermiconidia</taxon>
    </lineage>
</organism>
<sequence length="121" mass="14107">MNLGWFHDDTDESDFERTTVHEFGHAIGAVHEQFSPDLPITWNRDAVHAAFSDWSKADVDRNSNYFEPVDPMNFVHTKWDPNSIMHYAIKKEWNMEGIEVMRSTTMSDLDKQFIAATYPKP</sequence>
<protein>
    <submittedName>
        <fullName evidence="1">Uncharacterized protein</fullName>
    </submittedName>
</protein>
<accession>A0ACC3NVE0</accession>